<feature type="region of interest" description="Disordered" evidence="1">
    <location>
        <begin position="815"/>
        <end position="834"/>
    </location>
</feature>
<proteinExistence type="predicted"/>
<protein>
    <submittedName>
        <fullName evidence="2">Uncharacterized protein</fullName>
    </submittedName>
</protein>
<dbReference type="AlphaFoldDB" id="A0A7J5YC51"/>
<dbReference type="Proteomes" id="UP000518266">
    <property type="component" value="Unassembled WGS sequence"/>
</dbReference>
<comment type="caution">
    <text evidence="2">The sequence shown here is derived from an EMBL/GenBank/DDBJ whole genome shotgun (WGS) entry which is preliminary data.</text>
</comment>
<keyword evidence="3" id="KW-1185">Reference proteome</keyword>
<feature type="region of interest" description="Disordered" evidence="1">
    <location>
        <begin position="1"/>
        <end position="22"/>
    </location>
</feature>
<dbReference type="OrthoDB" id="5382468at2759"/>
<name>A0A7J5YC51_DISMA</name>
<dbReference type="EMBL" id="JAAKFY010000014">
    <property type="protein sequence ID" value="KAF3845928.1"/>
    <property type="molecule type" value="Genomic_DNA"/>
</dbReference>
<organism evidence="2 3">
    <name type="scientific">Dissostichus mawsoni</name>
    <name type="common">Antarctic cod</name>
    <dbReference type="NCBI Taxonomy" id="36200"/>
    <lineage>
        <taxon>Eukaryota</taxon>
        <taxon>Metazoa</taxon>
        <taxon>Chordata</taxon>
        <taxon>Craniata</taxon>
        <taxon>Vertebrata</taxon>
        <taxon>Euteleostomi</taxon>
        <taxon>Actinopterygii</taxon>
        <taxon>Neopterygii</taxon>
        <taxon>Teleostei</taxon>
        <taxon>Neoteleostei</taxon>
        <taxon>Acanthomorphata</taxon>
        <taxon>Eupercaria</taxon>
        <taxon>Perciformes</taxon>
        <taxon>Notothenioidei</taxon>
        <taxon>Nototheniidae</taxon>
        <taxon>Dissostichus</taxon>
    </lineage>
</organism>
<evidence type="ECO:0000313" key="2">
    <source>
        <dbReference type="EMBL" id="KAF3845928.1"/>
    </source>
</evidence>
<evidence type="ECO:0000313" key="3">
    <source>
        <dbReference type="Proteomes" id="UP000518266"/>
    </source>
</evidence>
<evidence type="ECO:0000256" key="1">
    <source>
        <dbReference type="SAM" id="MobiDB-lite"/>
    </source>
</evidence>
<gene>
    <name evidence="2" type="ORF">F7725_003006</name>
</gene>
<sequence length="834" mass="88697">MHSNCPRRQAQGRMREAGQRGGKAVVGVLETTPAPSQSHPQLLIREPGSIPPPSPPPIVPLTDQRKGITFPLGGPALGNKPPLASCWGEDEDSLWDGIRVCGAFVVSVLIAGPSFMIPMSPVYSTQKQRLSVQTKPPSQLGGLQLASWLRVHREQPGIRLCGSIVPSMSRLGTVPLLSSTNGHCSDQASLRRADTRKRGLAISARSRLGCGIALATSSGLKAKLTPRGNSQEKPSDLTWSCEVQQSHACQAYTACLVQRPAMICGGLRRRFHTTLLPKHPHCLPSNRSASKQSSKAKVTLSIAPLPPQRRSVNKLLKTISLGKLEEEPCCPGSPDRTAIPRVMIKEGNLMCPKNATLSALGCLDWPPGAHVSKKGEPRLHLQVVVSSVQGGKPRRLMNGGMCGRLQIEAGSPLSTAQPSSTASPQRTSLLCVVKIIAARSEDCVQVVSDGGTGAALPSPRSFNNNTGSSTPVAAAASRVTQLQPDRLYLYMETPSWAATGAVTALPPVILPVPPNPAHHPVPAATRPVNGNTLCKSGNIAVFGNVVYSGLLNDHLWHLGVPLFTRLVGKSHVRRNKRCVISGHKNKELTGWSSACRCERCDFLLGLGGVALCSTPGPPRSVISTTRSQLHTPNTAPLITAQPWASAACSMPSVPSPHAELHGQLRLPAALRLRDATSLAPVSPCLPLPAREKCEGRKKRMQCQGRAVEKTSFLPACCSEWVIEVAATSRGPWRLAGAGLSPGTAVISLSHNRECSEEVGKRGCSPGESRAPWRALAPSSHLTLLRQNDKSWWQAGDFGCWALLYVASTAFINDAGDTTSSPAKTDTGRGEGPLN</sequence>
<reference evidence="2 3" key="1">
    <citation type="submission" date="2020-03" db="EMBL/GenBank/DDBJ databases">
        <title>Dissostichus mawsoni Genome sequencing and assembly.</title>
        <authorList>
            <person name="Park H."/>
        </authorList>
    </citation>
    <scope>NUCLEOTIDE SEQUENCE [LARGE SCALE GENOMIC DNA]</scope>
    <source>
        <strain evidence="2">DM0001</strain>
        <tissue evidence="2">Muscle</tissue>
    </source>
</reference>
<accession>A0A7J5YC51</accession>